<protein>
    <submittedName>
        <fullName evidence="3">Uncharacterized protein</fullName>
    </submittedName>
</protein>
<keyword evidence="4" id="KW-1185">Reference proteome</keyword>
<feature type="signal peptide" evidence="2">
    <location>
        <begin position="1"/>
        <end position="27"/>
    </location>
</feature>
<evidence type="ECO:0000256" key="2">
    <source>
        <dbReference type="SAM" id="SignalP"/>
    </source>
</evidence>
<proteinExistence type="predicted"/>
<evidence type="ECO:0000256" key="1">
    <source>
        <dbReference type="SAM" id="Phobius"/>
    </source>
</evidence>
<dbReference type="Proteomes" id="UP001457282">
    <property type="component" value="Unassembled WGS sequence"/>
</dbReference>
<organism evidence="3 4">
    <name type="scientific">Rubus argutus</name>
    <name type="common">Southern blackberry</name>
    <dbReference type="NCBI Taxonomy" id="59490"/>
    <lineage>
        <taxon>Eukaryota</taxon>
        <taxon>Viridiplantae</taxon>
        <taxon>Streptophyta</taxon>
        <taxon>Embryophyta</taxon>
        <taxon>Tracheophyta</taxon>
        <taxon>Spermatophyta</taxon>
        <taxon>Magnoliopsida</taxon>
        <taxon>eudicotyledons</taxon>
        <taxon>Gunneridae</taxon>
        <taxon>Pentapetalae</taxon>
        <taxon>rosids</taxon>
        <taxon>fabids</taxon>
        <taxon>Rosales</taxon>
        <taxon>Rosaceae</taxon>
        <taxon>Rosoideae</taxon>
        <taxon>Rosoideae incertae sedis</taxon>
        <taxon>Rubus</taxon>
    </lineage>
</organism>
<keyword evidence="1" id="KW-0812">Transmembrane</keyword>
<reference evidence="3 4" key="1">
    <citation type="journal article" date="2023" name="G3 (Bethesda)">
        <title>A chromosome-length genome assembly and annotation of blackberry (Rubus argutus, cv. 'Hillquist').</title>
        <authorList>
            <person name="Bruna T."/>
            <person name="Aryal R."/>
            <person name="Dudchenko O."/>
            <person name="Sargent D.J."/>
            <person name="Mead D."/>
            <person name="Buti M."/>
            <person name="Cavallini A."/>
            <person name="Hytonen T."/>
            <person name="Andres J."/>
            <person name="Pham M."/>
            <person name="Weisz D."/>
            <person name="Mascagni F."/>
            <person name="Usai G."/>
            <person name="Natali L."/>
            <person name="Bassil N."/>
            <person name="Fernandez G.E."/>
            <person name="Lomsadze A."/>
            <person name="Armour M."/>
            <person name="Olukolu B."/>
            <person name="Poorten T."/>
            <person name="Britton C."/>
            <person name="Davik J."/>
            <person name="Ashrafi H."/>
            <person name="Aiden E.L."/>
            <person name="Borodovsky M."/>
            <person name="Worthington M."/>
        </authorList>
    </citation>
    <scope>NUCLEOTIDE SEQUENCE [LARGE SCALE GENOMIC DNA]</scope>
    <source>
        <strain evidence="3">PI 553951</strain>
    </source>
</reference>
<sequence length="419" mass="47417">MQGLIPRSRTLLAVLLLDGLIFDVMDCLDKSLIAVPNYVEIEQPGSYYSSKVDEVSFVPVLHVSGVISGSYVEKWRCLTSATFLDKERTIMRVMINEGYEPTYIEGSIGVCKFPQLDELLHVKVGGECIGGVFCMLFLLDLVMTPTWTREIIKLGANSNSKELKRTFNRLIMDLVINLLLIVYMAVIVCRNSSKLCLEHTKQVKVLSPQVSHKKSSCQQGISYLTEPKINQDVVTCDNIMRYWFNRKLFSWITMHKLKKVIRNAEQLIEKSCMEYQVGTTLIKFAFSFLRETHELKLTLVKLKLMEIISVFEMASDNEEQGTQYSKSYSGVDQSMKLGSHFGKWHQTNVAALLGSQCVLDNKAAATIVGSCVITLAKQEEPTWVLGVLLLVDISLEKHEDMLYFKGCGLLGSYIHETLY</sequence>
<name>A0AAW1YNF4_RUBAR</name>
<evidence type="ECO:0000313" key="4">
    <source>
        <dbReference type="Proteomes" id="UP001457282"/>
    </source>
</evidence>
<feature type="transmembrane region" description="Helical" evidence="1">
    <location>
        <begin position="170"/>
        <end position="188"/>
    </location>
</feature>
<dbReference type="AlphaFoldDB" id="A0AAW1YNF4"/>
<accession>A0AAW1YNF4</accession>
<dbReference type="EMBL" id="JBEDUW010000001">
    <property type="protein sequence ID" value="KAK9950168.1"/>
    <property type="molecule type" value="Genomic_DNA"/>
</dbReference>
<gene>
    <name evidence="3" type="ORF">M0R45_005669</name>
</gene>
<feature type="chain" id="PRO_5043542300" evidence="2">
    <location>
        <begin position="28"/>
        <end position="419"/>
    </location>
</feature>
<evidence type="ECO:0000313" key="3">
    <source>
        <dbReference type="EMBL" id="KAK9950168.1"/>
    </source>
</evidence>
<keyword evidence="1" id="KW-1133">Transmembrane helix</keyword>
<keyword evidence="2" id="KW-0732">Signal</keyword>
<keyword evidence="1" id="KW-0472">Membrane</keyword>
<comment type="caution">
    <text evidence="3">The sequence shown here is derived from an EMBL/GenBank/DDBJ whole genome shotgun (WGS) entry which is preliminary data.</text>
</comment>